<dbReference type="GeneID" id="37029444"/>
<dbReference type="InterPro" id="IPR023332">
    <property type="entry name" value="Proteasome_alpha-type"/>
</dbReference>
<evidence type="ECO:0000256" key="4">
    <source>
        <dbReference type="ARBA" id="ARBA00022942"/>
    </source>
</evidence>
<keyword evidence="3" id="KW-0963">Cytoplasm</keyword>
<dbReference type="Gene3D" id="3.60.20.10">
    <property type="entry name" value="Glutamine Phosphoribosylpyrophosphate, subunit 1, domain 1"/>
    <property type="match status" value="1"/>
</dbReference>
<evidence type="ECO:0000256" key="5">
    <source>
        <dbReference type="ARBA" id="ARBA00023242"/>
    </source>
</evidence>
<keyword evidence="9" id="KW-0378">Hydrolase</keyword>
<comment type="subcellular location">
    <subcellularLocation>
        <location evidence="2">Cytoplasm</location>
    </subcellularLocation>
    <subcellularLocation>
        <location evidence="1">Nucleus</location>
    </subcellularLocation>
</comment>
<dbReference type="PANTHER" id="PTHR11599">
    <property type="entry name" value="PROTEASOME SUBUNIT ALPHA/BETA"/>
    <property type="match status" value="1"/>
</dbReference>
<dbReference type="GO" id="GO:0016787">
    <property type="term" value="F:hydrolase activity"/>
    <property type="evidence" value="ECO:0007669"/>
    <property type="project" value="UniProtKB-KW"/>
</dbReference>
<keyword evidence="4 6" id="KW-0647">Proteasome</keyword>
<gene>
    <name evidence="9" type="ORF">BDZ90DRAFT_248193</name>
</gene>
<dbReference type="InterPro" id="IPR029055">
    <property type="entry name" value="Ntn_hydrolases_N"/>
</dbReference>
<evidence type="ECO:0000313" key="10">
    <source>
        <dbReference type="Proteomes" id="UP000245884"/>
    </source>
</evidence>
<dbReference type="AlphaFoldDB" id="A0A316V571"/>
<protein>
    <submittedName>
        <fullName evidence="9">N-terminal nucleophile aminohydrolase</fullName>
    </submittedName>
</protein>
<evidence type="ECO:0000256" key="7">
    <source>
        <dbReference type="SAM" id="MobiDB-lite"/>
    </source>
</evidence>
<name>A0A316V571_9BASI</name>
<dbReference type="InterPro" id="IPR000426">
    <property type="entry name" value="Proteasome_asu_N"/>
</dbReference>
<accession>A0A316V571</accession>
<proteinExistence type="inferred from homology"/>
<evidence type="ECO:0000259" key="8">
    <source>
        <dbReference type="PROSITE" id="PS00388"/>
    </source>
</evidence>
<feature type="domain" description="Proteasome alpha-type subunits" evidence="8">
    <location>
        <begin position="6"/>
        <end position="28"/>
    </location>
</feature>
<dbReference type="Pfam" id="PF10584">
    <property type="entry name" value="Proteasome_A_N"/>
    <property type="match status" value="1"/>
</dbReference>
<dbReference type="Proteomes" id="UP000245884">
    <property type="component" value="Unassembled WGS sequence"/>
</dbReference>
<dbReference type="EMBL" id="KZ819662">
    <property type="protein sequence ID" value="PWN30555.1"/>
    <property type="molecule type" value="Genomic_DNA"/>
</dbReference>
<dbReference type="SUPFAM" id="SSF56235">
    <property type="entry name" value="N-terminal nucleophile aminohydrolases (Ntn hydrolases)"/>
    <property type="match status" value="1"/>
</dbReference>
<dbReference type="GO" id="GO:0005634">
    <property type="term" value="C:nucleus"/>
    <property type="evidence" value="ECO:0007669"/>
    <property type="project" value="UniProtKB-SubCell"/>
</dbReference>
<evidence type="ECO:0000256" key="2">
    <source>
        <dbReference type="ARBA" id="ARBA00004496"/>
    </source>
</evidence>
<dbReference type="CDD" id="cd03754">
    <property type="entry name" value="proteasome_alpha_type_6"/>
    <property type="match status" value="1"/>
</dbReference>
<dbReference type="PROSITE" id="PS00388">
    <property type="entry name" value="PROTEASOME_ALPHA_1"/>
    <property type="match status" value="1"/>
</dbReference>
<dbReference type="PROSITE" id="PS51475">
    <property type="entry name" value="PROTEASOME_ALPHA_2"/>
    <property type="match status" value="1"/>
</dbReference>
<keyword evidence="5" id="KW-0539">Nucleus</keyword>
<evidence type="ECO:0000256" key="6">
    <source>
        <dbReference type="PROSITE-ProRule" id="PRU00808"/>
    </source>
</evidence>
<evidence type="ECO:0000256" key="3">
    <source>
        <dbReference type="ARBA" id="ARBA00022490"/>
    </source>
</evidence>
<feature type="compositionally biased region" description="Low complexity" evidence="7">
    <location>
        <begin position="187"/>
        <end position="196"/>
    </location>
</feature>
<dbReference type="OrthoDB" id="431557at2759"/>
<dbReference type="Pfam" id="PF00227">
    <property type="entry name" value="Proteasome"/>
    <property type="match status" value="1"/>
</dbReference>
<dbReference type="SMART" id="SM00948">
    <property type="entry name" value="Proteasome_A_N"/>
    <property type="match status" value="1"/>
</dbReference>
<dbReference type="RefSeq" id="XP_025365167.1">
    <property type="nucleotide sequence ID" value="XM_025507621.1"/>
</dbReference>
<feature type="region of interest" description="Disordered" evidence="7">
    <location>
        <begin position="186"/>
        <end position="213"/>
    </location>
</feature>
<reference evidence="9 10" key="1">
    <citation type="journal article" date="2018" name="Mol. Biol. Evol.">
        <title>Broad Genomic Sampling Reveals a Smut Pathogenic Ancestry of the Fungal Clade Ustilaginomycotina.</title>
        <authorList>
            <person name="Kijpornyongpan T."/>
            <person name="Mondo S.J."/>
            <person name="Barry K."/>
            <person name="Sandor L."/>
            <person name="Lee J."/>
            <person name="Lipzen A."/>
            <person name="Pangilinan J."/>
            <person name="LaButti K."/>
            <person name="Hainaut M."/>
            <person name="Henrissat B."/>
            <person name="Grigoriev I.V."/>
            <person name="Spatafora J.W."/>
            <person name="Aime M.C."/>
        </authorList>
    </citation>
    <scope>NUCLEOTIDE SEQUENCE [LARGE SCALE GENOMIC DNA]</scope>
    <source>
        <strain evidence="9 10">MCA 5214</strain>
    </source>
</reference>
<dbReference type="GO" id="GO:0006511">
    <property type="term" value="P:ubiquitin-dependent protein catabolic process"/>
    <property type="evidence" value="ECO:0007669"/>
    <property type="project" value="InterPro"/>
</dbReference>
<sequence length="302" mass="32637">MSRSSYDRYLTVFSPDGRLYQVEYAFKAISSAGLTSVAVRGKDCAVVCTQRKIPDKLIDPSTVTNIFKITQEIGCIMTGRIADARSQVQRARAEAAEFKYKYGYAITPDLLAKRIANINQVYTQRAAMRPLGISMILVGIDSDPARGPQVFKIDPAGYYVGFRATAAGQKQTEAINYLEKHFKKAPSASTSSGASTEVPKETSTSTTSLVDISPDAAAAQAESISRSMSTDDALQLALQTLSTILAQDLKPSEVEVGIVGGPKARANMEGEDGSMEAQKQARFRTLSEDEINAVLEAIAERD</sequence>
<evidence type="ECO:0000313" key="9">
    <source>
        <dbReference type="EMBL" id="PWN30555.1"/>
    </source>
</evidence>
<feature type="compositionally biased region" description="Polar residues" evidence="7">
    <location>
        <begin position="201"/>
        <end position="210"/>
    </location>
</feature>
<dbReference type="GO" id="GO:0019773">
    <property type="term" value="C:proteasome core complex, alpha-subunit complex"/>
    <property type="evidence" value="ECO:0007669"/>
    <property type="project" value="UniProtKB-UniRule"/>
</dbReference>
<dbReference type="GO" id="GO:0005737">
    <property type="term" value="C:cytoplasm"/>
    <property type="evidence" value="ECO:0007669"/>
    <property type="project" value="UniProtKB-SubCell"/>
</dbReference>
<comment type="similarity">
    <text evidence="6">Belongs to the peptidase T1A family.</text>
</comment>
<keyword evidence="10" id="KW-1185">Reference proteome</keyword>
<evidence type="ECO:0000256" key="1">
    <source>
        <dbReference type="ARBA" id="ARBA00004123"/>
    </source>
</evidence>
<dbReference type="InterPro" id="IPR050115">
    <property type="entry name" value="Proteasome_alpha"/>
</dbReference>
<organism evidence="9 10">
    <name type="scientific">Jaminaea rosea</name>
    <dbReference type="NCBI Taxonomy" id="1569628"/>
    <lineage>
        <taxon>Eukaryota</taxon>
        <taxon>Fungi</taxon>
        <taxon>Dikarya</taxon>
        <taxon>Basidiomycota</taxon>
        <taxon>Ustilaginomycotina</taxon>
        <taxon>Exobasidiomycetes</taxon>
        <taxon>Microstromatales</taxon>
        <taxon>Microstromatales incertae sedis</taxon>
        <taxon>Jaminaea</taxon>
    </lineage>
</organism>
<dbReference type="InterPro" id="IPR001353">
    <property type="entry name" value="Proteasome_sua/b"/>
</dbReference>
<dbReference type="InterPro" id="IPR034642">
    <property type="entry name" value="Proteasome_subunit_alpha6"/>
</dbReference>
<dbReference type="STRING" id="1569628.A0A316V571"/>